<name>A0ABS7WUS6_9BACT</name>
<feature type="signal peptide" evidence="1">
    <location>
        <begin position="1"/>
        <end position="20"/>
    </location>
</feature>
<keyword evidence="1" id="KW-0732">Signal</keyword>
<proteinExistence type="predicted"/>
<accession>A0ABS7WUS6</accession>
<dbReference type="RefSeq" id="WP_172232736.1">
    <property type="nucleotide sequence ID" value="NZ_CP035946.1"/>
</dbReference>
<dbReference type="EMBL" id="JACGBB010000030">
    <property type="protein sequence ID" value="MBZ7988087.1"/>
    <property type="molecule type" value="Genomic_DNA"/>
</dbReference>
<feature type="chain" id="PRO_5045522404" evidence="1">
    <location>
        <begin position="21"/>
        <end position="1237"/>
    </location>
</feature>
<evidence type="ECO:0000256" key="1">
    <source>
        <dbReference type="SAM" id="SignalP"/>
    </source>
</evidence>
<keyword evidence="3" id="KW-1185">Reference proteome</keyword>
<reference evidence="2 3" key="1">
    <citation type="submission" date="2020-07" db="EMBL/GenBank/DDBJ databases">
        <title>Transfer of Campylobacter canadensis to the novel genus Avispirillum gen. nov., that also includes two novel species recovered from migratory waterfowl: Avispirillum anseris sp. nov. and Avispirillum brantae sp. nov.</title>
        <authorList>
            <person name="Miller W.G."/>
            <person name="Chapman M.H."/>
            <person name="Yee E."/>
            <person name="Inglis G.D."/>
        </authorList>
    </citation>
    <scope>NUCLEOTIDE SEQUENCE [LARGE SCALE GENOMIC DNA]</scope>
    <source>
        <strain evidence="2 3">L283</strain>
    </source>
</reference>
<organism evidence="2 3">
    <name type="scientific">Campylobacter canadensis</name>
    <dbReference type="NCBI Taxonomy" id="449520"/>
    <lineage>
        <taxon>Bacteria</taxon>
        <taxon>Pseudomonadati</taxon>
        <taxon>Campylobacterota</taxon>
        <taxon>Epsilonproteobacteria</taxon>
        <taxon>Campylobacterales</taxon>
        <taxon>Campylobacteraceae</taxon>
        <taxon>Campylobacter</taxon>
    </lineage>
</organism>
<protein>
    <submittedName>
        <fullName evidence="2">Uncharacterized protein</fullName>
    </submittedName>
</protein>
<gene>
    <name evidence="2" type="ORF">AVCANL283_08280</name>
</gene>
<sequence length="1237" mass="140949">MNLKKVSKITLLCICSYLYADYCNSGVTQIDGSVNHNNDGTCSFGEYIDIKEISSYNIQNNSVELIYNKKAWRGSQELNSIWNQTNYDSDLSNISSNRNYKNIVLPKLNSDNTMIFGEYINLWQKGGIAWCSGGYAYKNSRCNDQAQALSSGFFGAKKAINSNDDILFTVIPYRSRANARGASRAYYDGIHSNAGRCTDGNYEGKNCVAGDDYFESIIVGPFDSKIATAQKGDVAFAFKLNPFYADNTKNKGASAEKRFLVNLEGGDVSVRAYVQERAANNNDNGKYSPLSSRLCYKDKQTNKNVCINPKEHIKVLDNTASIKTIPFLAAYGINDASSQKVTNKEYEDKIIYPSLYWLKGINGNYDTYFYKKRDAATMVNYAVQTFKKCKEPLLYEIQIHAIKVKGERGIYHAYNDGVNLGTFWTGYQGNRLVLPELNYSFGGQLTEIGTREYDQFNAFSEPAIFFVLQEGSNDEDAIECLPIPNANINTAWLKNDNSEGVFNFNTTNVGDGVYTVLNGDTTYIRLDFTNANKDDIGTYNLPKDNPFTEDENRYISIDVGNILTSDEMQKKCTDVNGYGANKYNTKRNSTYFNYTYKNNQNPAYYIPDSYSGENIMLGKYGIKYKQMCQYLNKKNKNKADYIPCNENDSSRANEIFYKYADATIRFNCLSTSADDKARREFELKFYRDINNIASKGKTIKHIPITVRAESINLNIYNCDIFSRCYGKNEQTNQQISKFPSIYFDDNSNISKFLFTKFQLKVPNSKDTKDYYFNLAFDSANPMAMTYNNNRSVSATGVSNNLTIINPFAGIANRATVVILEEHIRKYLENYLNNNPEFENYTVNNSCINSDEMLDKNTANKAINHKIYCQTPLNEPIKLKEKGVVNSIKIKSNIDKDARVNAFITSNPSEFKYRIYPQLISTATNISVPRYFSDDMILKLGLNFANEYNADKLELNFDDTFDNSKRAYDGSTKNEIKLIKEDSKRFYEIKISKDSLNQYFDYALEDACKELNCDTNGIKTTSHLINDKKDYPYQTISDIYIDDSALENKRIAAASDNAAEIPLSLTYNKKQQAFTLVSIDIELEKAKNPTYEDLKQSENVNVKFISATPLFKDIKINNNIANITQDDVWLHYIDEDGILKPFGYFYTKSNKDKFKDAISDDKKTITCSKTPCYRVKDEIPGLDKTTNYISDYQSKITRNTDGSLKIILSDKLQYIKDTIHCYGGLFDCDSRWTIEYQK</sequence>
<evidence type="ECO:0000313" key="2">
    <source>
        <dbReference type="EMBL" id="MBZ7988087.1"/>
    </source>
</evidence>
<evidence type="ECO:0000313" key="3">
    <source>
        <dbReference type="Proteomes" id="UP000786183"/>
    </source>
</evidence>
<comment type="caution">
    <text evidence="2">The sequence shown here is derived from an EMBL/GenBank/DDBJ whole genome shotgun (WGS) entry which is preliminary data.</text>
</comment>
<dbReference type="Proteomes" id="UP000786183">
    <property type="component" value="Unassembled WGS sequence"/>
</dbReference>